<reference evidence="2 3" key="1">
    <citation type="journal article" date="2017" name="Nature">
        <title>Atmospheric trace gases support primary production in Antarctic desert surface soil.</title>
        <authorList>
            <person name="Ji M."/>
            <person name="Greening C."/>
            <person name="Vanwonterghem I."/>
            <person name="Carere C.R."/>
            <person name="Bay S.K."/>
            <person name="Steen J.A."/>
            <person name="Montgomery K."/>
            <person name="Lines T."/>
            <person name="Beardall J."/>
            <person name="van Dorst J."/>
            <person name="Snape I."/>
            <person name="Stott M.B."/>
            <person name="Hugenholtz P."/>
            <person name="Ferrari B.C."/>
        </authorList>
    </citation>
    <scope>NUCLEOTIDE SEQUENCE [LARGE SCALE GENOMIC DNA]</scope>
    <source>
        <strain evidence="2">RRmetagenome_bin12</strain>
    </source>
</reference>
<accession>A0A2W5ZH09</accession>
<evidence type="ECO:0000313" key="1">
    <source>
        <dbReference type="EMBL" id="MBJ7596096.1"/>
    </source>
</evidence>
<name>A0A2W5ZH09_9BACT</name>
<organism evidence="2 3">
    <name type="scientific">Candidatus Aeolococcus gillhamiae</name>
    <dbReference type="NCBI Taxonomy" id="3127015"/>
    <lineage>
        <taxon>Bacteria</taxon>
        <taxon>Bacillati</taxon>
        <taxon>Candidatus Dormiibacterota</taxon>
        <taxon>Candidatus Dormibacteria</taxon>
        <taxon>Candidatus Aeolococcales</taxon>
        <taxon>Candidatus Aeolococcaceae</taxon>
        <taxon>Candidatus Aeolococcus</taxon>
    </lineage>
</organism>
<reference evidence="2" key="2">
    <citation type="submission" date="2018-05" db="EMBL/GenBank/DDBJ databases">
        <authorList>
            <person name="Ferrari B."/>
        </authorList>
    </citation>
    <scope>NUCLEOTIDE SEQUENCE</scope>
    <source>
        <strain evidence="2">RRmetagenome_bin12</strain>
    </source>
</reference>
<dbReference type="EMBL" id="JAEKNS010000146">
    <property type="protein sequence ID" value="MBJ7596096.1"/>
    <property type="molecule type" value="Genomic_DNA"/>
</dbReference>
<evidence type="ECO:0000313" key="2">
    <source>
        <dbReference type="EMBL" id="PZR83197.1"/>
    </source>
</evidence>
<gene>
    <name evidence="2" type="ORF">DLM65_02490</name>
    <name evidence="1" type="ORF">JF886_14800</name>
</gene>
<evidence type="ECO:0000313" key="4">
    <source>
        <dbReference type="Proteomes" id="UP000606991"/>
    </source>
</evidence>
<comment type="caution">
    <text evidence="2">The sequence shown here is derived from an EMBL/GenBank/DDBJ whole genome shotgun (WGS) entry which is preliminary data.</text>
</comment>
<evidence type="ECO:0000313" key="3">
    <source>
        <dbReference type="Proteomes" id="UP000248724"/>
    </source>
</evidence>
<reference evidence="1 4" key="3">
    <citation type="submission" date="2020-10" db="EMBL/GenBank/DDBJ databases">
        <title>Ca. Dormibacterota MAGs.</title>
        <authorList>
            <person name="Montgomery K."/>
        </authorList>
    </citation>
    <scope>NUCLEOTIDE SEQUENCE [LARGE SCALE GENOMIC DNA]</scope>
    <source>
        <strain evidence="1">SC8812_S17_18</strain>
    </source>
</reference>
<accession>A0A934JUR5</accession>
<dbReference type="AlphaFoldDB" id="A0A2W5ZH09"/>
<dbReference type="RefSeq" id="WP_337313816.1">
    <property type="nucleotide sequence ID" value="NZ_JAEKNS010000146.1"/>
</dbReference>
<dbReference type="Proteomes" id="UP000248724">
    <property type="component" value="Unassembled WGS sequence"/>
</dbReference>
<dbReference type="Proteomes" id="UP000606991">
    <property type="component" value="Unassembled WGS sequence"/>
</dbReference>
<proteinExistence type="predicted"/>
<protein>
    <submittedName>
        <fullName evidence="2">Uncharacterized protein</fullName>
    </submittedName>
</protein>
<sequence>MKAQREAQASFSDDELSGWFAGRIPDDLYSGAATITGDRDEILIVGTIPEPELAADANDAARGAARSARISRFREETRERRIAVASEAERLFGRKVSWGARCGEVEEHFTTLGVPVMTRLRLGDRAVLDTLIDAGVARSRSEALAWCVRLVSRHQDDWIKSLREALTAVEKVRSEGPTPA</sequence>
<dbReference type="EMBL" id="QHBU01000042">
    <property type="protein sequence ID" value="PZR83197.1"/>
    <property type="molecule type" value="Genomic_DNA"/>
</dbReference>